<dbReference type="OrthoDB" id="9990008at2759"/>
<evidence type="ECO:0000256" key="6">
    <source>
        <dbReference type="ARBA" id="ARBA00023125"/>
    </source>
</evidence>
<feature type="DNA-binding region" description="Homeobox" evidence="9">
    <location>
        <begin position="349"/>
        <end position="408"/>
    </location>
</feature>
<evidence type="ECO:0000256" key="12">
    <source>
        <dbReference type="SAM" id="MobiDB-lite"/>
    </source>
</evidence>
<dbReference type="PROSITE" id="PS50023">
    <property type="entry name" value="LIM_DOMAIN_2"/>
    <property type="match status" value="2"/>
</dbReference>
<evidence type="ECO:0000259" key="13">
    <source>
        <dbReference type="PROSITE" id="PS50023"/>
    </source>
</evidence>
<keyword evidence="7 9" id="KW-0371">Homeobox</keyword>
<gene>
    <name evidence="15" type="primary">ap A</name>
</gene>
<dbReference type="InterPro" id="IPR050453">
    <property type="entry name" value="LIM_Homeobox_TF"/>
</dbReference>
<dbReference type="FunFam" id="2.10.110.10:FF:000033">
    <property type="entry name" value="LIM/homeobox protein Lhx9 isoform X2"/>
    <property type="match status" value="1"/>
</dbReference>
<feature type="region of interest" description="Disordered" evidence="12">
    <location>
        <begin position="410"/>
        <end position="465"/>
    </location>
</feature>
<dbReference type="KEGG" id="tca:658656"/>
<dbReference type="SUPFAM" id="SSF57716">
    <property type="entry name" value="Glucocorticoid receptor-like (DNA-binding domain)"/>
    <property type="match status" value="2"/>
</dbReference>
<feature type="domain" description="LIM zinc-binding" evidence="13">
    <location>
        <begin position="128"/>
        <end position="189"/>
    </location>
</feature>
<organism evidence="15">
    <name type="scientific">Tribolium castaneum</name>
    <name type="common">Red flour beetle</name>
    <dbReference type="NCBI Taxonomy" id="7070"/>
    <lineage>
        <taxon>Eukaryota</taxon>
        <taxon>Metazoa</taxon>
        <taxon>Ecdysozoa</taxon>
        <taxon>Arthropoda</taxon>
        <taxon>Hexapoda</taxon>
        <taxon>Insecta</taxon>
        <taxon>Pterygota</taxon>
        <taxon>Neoptera</taxon>
        <taxon>Endopterygota</taxon>
        <taxon>Coleoptera</taxon>
        <taxon>Polyphaga</taxon>
        <taxon>Cucujiformia</taxon>
        <taxon>Tenebrionidae</taxon>
        <taxon>Tenebrionidae incertae sedis</taxon>
        <taxon>Tribolium</taxon>
    </lineage>
</organism>
<evidence type="ECO:0000256" key="5">
    <source>
        <dbReference type="ARBA" id="ARBA00023038"/>
    </source>
</evidence>
<dbReference type="InterPro" id="IPR017970">
    <property type="entry name" value="Homeobox_CS"/>
</dbReference>
<evidence type="ECO:0000256" key="4">
    <source>
        <dbReference type="ARBA" id="ARBA00022833"/>
    </source>
</evidence>
<feature type="compositionally biased region" description="Pro residues" evidence="12">
    <location>
        <begin position="74"/>
        <end position="88"/>
    </location>
</feature>
<keyword evidence="5 10" id="KW-0440">LIM domain</keyword>
<feature type="domain" description="LIM zinc-binding" evidence="13">
    <location>
        <begin position="190"/>
        <end position="252"/>
    </location>
</feature>
<feature type="domain" description="Homeobox" evidence="14">
    <location>
        <begin position="347"/>
        <end position="407"/>
    </location>
</feature>
<evidence type="ECO:0000256" key="9">
    <source>
        <dbReference type="PROSITE-ProRule" id="PRU00108"/>
    </source>
</evidence>
<reference evidence="15" key="1">
    <citation type="submission" date="2009-01" db="EMBL/GenBank/DDBJ databases">
        <title>Multiple co-options of the exoskeleton formation process into the conserved wing gene network during beetle elytral evolution.</title>
        <authorList>
            <person name="Tomoyasu Y."/>
            <person name="Arakane Y."/>
            <person name="Kramer K.J."/>
            <person name="Denell R.E."/>
        </authorList>
    </citation>
    <scope>NUCLEOTIDE SEQUENCE</scope>
</reference>
<evidence type="ECO:0000256" key="8">
    <source>
        <dbReference type="ARBA" id="ARBA00023242"/>
    </source>
</evidence>
<dbReference type="InterPro" id="IPR009057">
    <property type="entry name" value="Homeodomain-like_sf"/>
</dbReference>
<evidence type="ECO:0000256" key="2">
    <source>
        <dbReference type="ARBA" id="ARBA00022723"/>
    </source>
</evidence>
<evidence type="ECO:0000256" key="11">
    <source>
        <dbReference type="RuleBase" id="RU000682"/>
    </source>
</evidence>
<evidence type="ECO:0000313" key="15">
    <source>
        <dbReference type="EMBL" id="ACN43341.1"/>
    </source>
</evidence>
<dbReference type="GO" id="GO:0046872">
    <property type="term" value="F:metal ion binding"/>
    <property type="evidence" value="ECO:0007669"/>
    <property type="project" value="UniProtKB-KW"/>
</dbReference>
<dbReference type="InterPro" id="IPR001356">
    <property type="entry name" value="HD"/>
</dbReference>
<dbReference type="Pfam" id="PF00412">
    <property type="entry name" value="LIM"/>
    <property type="match status" value="2"/>
</dbReference>
<dbReference type="PROSITE" id="PS00027">
    <property type="entry name" value="HOMEOBOX_1"/>
    <property type="match status" value="1"/>
</dbReference>
<dbReference type="Gene3D" id="2.10.110.10">
    <property type="entry name" value="Cysteine Rich Protein"/>
    <property type="match status" value="2"/>
</dbReference>
<dbReference type="AlphaFoldDB" id="C0KZ21"/>
<dbReference type="PROSITE" id="PS50071">
    <property type="entry name" value="HOMEOBOX_2"/>
    <property type="match status" value="1"/>
</dbReference>
<dbReference type="GO" id="GO:0005634">
    <property type="term" value="C:nucleus"/>
    <property type="evidence" value="ECO:0007669"/>
    <property type="project" value="UniProtKB-SubCell"/>
</dbReference>
<evidence type="ECO:0000256" key="7">
    <source>
        <dbReference type="ARBA" id="ARBA00023155"/>
    </source>
</evidence>
<accession>C0KZ21</accession>
<evidence type="ECO:0000259" key="14">
    <source>
        <dbReference type="PROSITE" id="PS50071"/>
    </source>
</evidence>
<dbReference type="CDD" id="cd09369">
    <property type="entry name" value="LIM1_Lhx2_Lhx9"/>
    <property type="match status" value="1"/>
</dbReference>
<feature type="compositionally biased region" description="Low complexity" evidence="12">
    <location>
        <begin position="50"/>
        <end position="64"/>
    </location>
</feature>
<proteinExistence type="evidence at transcript level"/>
<evidence type="ECO:0000256" key="1">
    <source>
        <dbReference type="ARBA" id="ARBA00004123"/>
    </source>
</evidence>
<dbReference type="Pfam" id="PF00046">
    <property type="entry name" value="Homeodomain"/>
    <property type="match status" value="1"/>
</dbReference>
<keyword evidence="8 9" id="KW-0539">Nucleus</keyword>
<keyword evidence="6 9" id="KW-0238">DNA-binding</keyword>
<dbReference type="PANTHER" id="PTHR24208">
    <property type="entry name" value="LIM/HOMEOBOX PROTEIN LHX"/>
    <property type="match status" value="1"/>
</dbReference>
<dbReference type="FunFam" id="2.10.110.10:FF:000177">
    <property type="entry name" value="LIM homeobox 9"/>
    <property type="match status" value="1"/>
</dbReference>
<dbReference type="SMART" id="SM00132">
    <property type="entry name" value="LIM"/>
    <property type="match status" value="2"/>
</dbReference>
<keyword evidence="3" id="KW-0677">Repeat</keyword>
<dbReference type="InterPro" id="IPR001781">
    <property type="entry name" value="Znf_LIM"/>
</dbReference>
<dbReference type="CDD" id="cd00086">
    <property type="entry name" value="homeodomain"/>
    <property type="match status" value="1"/>
</dbReference>
<feature type="region of interest" description="Disordered" evidence="12">
    <location>
        <begin position="295"/>
        <end position="315"/>
    </location>
</feature>
<keyword evidence="4 10" id="KW-0862">Zinc</keyword>
<dbReference type="CDD" id="cd09377">
    <property type="entry name" value="LIM2_Lhx2_Lhx9"/>
    <property type="match status" value="1"/>
</dbReference>
<dbReference type="SUPFAM" id="SSF46689">
    <property type="entry name" value="Homeodomain-like"/>
    <property type="match status" value="1"/>
</dbReference>
<evidence type="ECO:0000256" key="10">
    <source>
        <dbReference type="PROSITE-ProRule" id="PRU00125"/>
    </source>
</evidence>
<comment type="subcellular location">
    <subcellularLocation>
        <location evidence="1 9 11">Nucleus</location>
    </subcellularLocation>
</comment>
<dbReference type="GO" id="GO:0003677">
    <property type="term" value="F:DNA binding"/>
    <property type="evidence" value="ECO:0007669"/>
    <property type="project" value="UniProtKB-UniRule"/>
</dbReference>
<name>C0KZ21_TRICA</name>
<dbReference type="FunFam" id="1.10.10.60:FF:000027">
    <property type="entry name" value="LIM/homeobox protein Lhx9"/>
    <property type="match status" value="1"/>
</dbReference>
<protein>
    <submittedName>
        <fullName evidence="15">Apterous a</fullName>
    </submittedName>
</protein>
<dbReference type="EMBL" id="FJ647811">
    <property type="protein sequence ID" value="ACN43341.1"/>
    <property type="molecule type" value="mRNA"/>
</dbReference>
<dbReference type="Gene3D" id="1.10.10.60">
    <property type="entry name" value="Homeodomain-like"/>
    <property type="match status" value="1"/>
</dbReference>
<dbReference type="GO" id="GO:0000981">
    <property type="term" value="F:DNA-binding transcription factor activity, RNA polymerase II-specific"/>
    <property type="evidence" value="ECO:0007669"/>
    <property type="project" value="InterPro"/>
</dbReference>
<feature type="region of interest" description="Disordered" evidence="12">
    <location>
        <begin position="1"/>
        <end position="95"/>
    </location>
</feature>
<keyword evidence="2 10" id="KW-0479">Metal-binding</keyword>
<feature type="compositionally biased region" description="Basic residues" evidence="12">
    <location>
        <begin position="303"/>
        <end position="312"/>
    </location>
</feature>
<dbReference type="PROSITE" id="PS00478">
    <property type="entry name" value="LIM_DOMAIN_1"/>
    <property type="match status" value="1"/>
</dbReference>
<evidence type="ECO:0000256" key="3">
    <source>
        <dbReference type="ARBA" id="ARBA00022737"/>
    </source>
</evidence>
<dbReference type="PANTHER" id="PTHR24208:SF168">
    <property type="entry name" value="PROTEIN APTEROUS"/>
    <property type="match status" value="1"/>
</dbReference>
<sequence length="465" mass="51317">MGVFEERASHTPGMHWQQHEQYIGPAYDPSRDLSPNLPSCDSSMGDADPSVSSGSSCSTPSNNNHQSCGSDTCRPPPPALNHPPPPPGELCRPHSSFEHHIPKLEPLQTPGTPPTPPPSCADDGGGGAVCAGCGMRITDRFYLQAVDRRWHASCLQCCQCRNTLDGEITCFSRDGNIYCKKDYYRLFGMKRCARCQATIISSELVMRARDLVFHVHCFSCAVCNSPLTKGDHFGMRDGAVLCRLHFEMPVTEPLPPGMFPPGMHHYPPPFPSPEFHHQIPPPTPVESIGKVPFFNGAPTTPRQKGRPRKRKPKDLEGMTANLDLNSDYLDMSFGRSPGTPGMHGSSQRTKRMRTSFKHHQLRTMKSYFAINHNPDAKDLKQLSQKTGLPKRVLQVWFQNARAKWRRMMLKQEGKSGDKCSGSESMSDLDLYPHGPGSMASSIQSMAPHSPPFILPSGSPSSLDCS</sequence>
<dbReference type="SMART" id="SM00389">
    <property type="entry name" value="HOX"/>
    <property type="match status" value="1"/>
</dbReference>